<protein>
    <submittedName>
        <fullName evidence="9">V-type ATP synthase subunit I</fullName>
    </submittedName>
</protein>
<keyword evidence="4 8" id="KW-0812">Transmembrane</keyword>
<keyword evidence="3" id="KW-0813">Transport</keyword>
<evidence type="ECO:0000256" key="4">
    <source>
        <dbReference type="ARBA" id="ARBA00022692"/>
    </source>
</evidence>
<keyword evidence="5 8" id="KW-1133">Transmembrane helix</keyword>
<name>A0A449BCL1_HAPAX</name>
<dbReference type="EMBL" id="LR215048">
    <property type="protein sequence ID" value="VEU80168.1"/>
    <property type="molecule type" value="Genomic_DNA"/>
</dbReference>
<evidence type="ECO:0000256" key="3">
    <source>
        <dbReference type="ARBA" id="ARBA00022448"/>
    </source>
</evidence>
<feature type="transmembrane region" description="Helical" evidence="8">
    <location>
        <begin position="489"/>
        <end position="507"/>
    </location>
</feature>
<dbReference type="AlphaFoldDB" id="A0A449BCL1"/>
<dbReference type="GO" id="GO:0033179">
    <property type="term" value="C:proton-transporting V-type ATPase, V0 domain"/>
    <property type="evidence" value="ECO:0007669"/>
    <property type="project" value="InterPro"/>
</dbReference>
<evidence type="ECO:0000256" key="1">
    <source>
        <dbReference type="ARBA" id="ARBA00004141"/>
    </source>
</evidence>
<comment type="subcellular location">
    <subcellularLocation>
        <location evidence="1">Membrane</location>
        <topology evidence="1">Multi-pass membrane protein</topology>
    </subcellularLocation>
</comment>
<dbReference type="GO" id="GO:0007035">
    <property type="term" value="P:vacuolar acidification"/>
    <property type="evidence" value="ECO:0007669"/>
    <property type="project" value="TreeGrafter"/>
</dbReference>
<feature type="transmembrane region" description="Helical" evidence="8">
    <location>
        <begin position="377"/>
        <end position="404"/>
    </location>
</feature>
<evidence type="ECO:0000256" key="2">
    <source>
        <dbReference type="ARBA" id="ARBA00009904"/>
    </source>
</evidence>
<feature type="transmembrane region" description="Helical" evidence="8">
    <location>
        <begin position="567"/>
        <end position="591"/>
    </location>
</feature>
<dbReference type="RefSeq" id="WP_026390595.1">
    <property type="nucleotide sequence ID" value="NZ_LR215048.1"/>
</dbReference>
<comment type="similarity">
    <text evidence="2">Belongs to the V-ATPase 116 kDa subunit family.</text>
</comment>
<dbReference type="PANTHER" id="PTHR11629:SF63">
    <property type="entry name" value="V-TYPE PROTON ATPASE SUBUNIT A"/>
    <property type="match status" value="1"/>
</dbReference>
<dbReference type="GO" id="GO:0016471">
    <property type="term" value="C:vacuolar proton-transporting V-type ATPase complex"/>
    <property type="evidence" value="ECO:0007669"/>
    <property type="project" value="TreeGrafter"/>
</dbReference>
<feature type="transmembrane region" description="Helical" evidence="8">
    <location>
        <begin position="339"/>
        <end position="365"/>
    </location>
</feature>
<keyword evidence="10" id="KW-1185">Reference proteome</keyword>
<gene>
    <name evidence="9" type="ORF">NCTC10138_00526</name>
</gene>
<proteinExistence type="inferred from homology"/>
<evidence type="ECO:0000313" key="9">
    <source>
        <dbReference type="EMBL" id="VEU80168.1"/>
    </source>
</evidence>
<dbReference type="OrthoDB" id="9803814at2"/>
<dbReference type="InterPro" id="IPR002490">
    <property type="entry name" value="V-ATPase_116kDa_su"/>
</dbReference>
<dbReference type="Pfam" id="PF01496">
    <property type="entry name" value="V_ATPase_I"/>
    <property type="match status" value="2"/>
</dbReference>
<organism evidence="9 10">
    <name type="scientific">Haploplasma axanthum</name>
    <name type="common">Acholeplasma axanthum</name>
    <dbReference type="NCBI Taxonomy" id="29552"/>
    <lineage>
        <taxon>Bacteria</taxon>
        <taxon>Bacillati</taxon>
        <taxon>Mycoplasmatota</taxon>
        <taxon>Mollicutes</taxon>
        <taxon>Acholeplasmatales</taxon>
        <taxon>Acholeplasmataceae</taxon>
        <taxon>Haploplasma</taxon>
    </lineage>
</organism>
<evidence type="ECO:0000313" key="10">
    <source>
        <dbReference type="Proteomes" id="UP000289841"/>
    </source>
</evidence>
<dbReference type="KEGG" id="aaxa:NCTC10138_00526"/>
<dbReference type="Proteomes" id="UP000289841">
    <property type="component" value="Chromosome"/>
</dbReference>
<dbReference type="GO" id="GO:0046961">
    <property type="term" value="F:proton-transporting ATPase activity, rotational mechanism"/>
    <property type="evidence" value="ECO:0007669"/>
    <property type="project" value="InterPro"/>
</dbReference>
<dbReference type="PANTHER" id="PTHR11629">
    <property type="entry name" value="VACUOLAR PROTON ATPASES"/>
    <property type="match status" value="1"/>
</dbReference>
<evidence type="ECO:0000256" key="8">
    <source>
        <dbReference type="SAM" id="Phobius"/>
    </source>
</evidence>
<feature type="transmembrane region" description="Helical" evidence="8">
    <location>
        <begin position="463"/>
        <end position="483"/>
    </location>
</feature>
<evidence type="ECO:0000256" key="6">
    <source>
        <dbReference type="ARBA" id="ARBA00023065"/>
    </source>
</evidence>
<keyword evidence="6" id="KW-0406">Ion transport</keyword>
<feature type="transmembrane region" description="Helical" evidence="8">
    <location>
        <begin position="431"/>
        <end position="451"/>
    </location>
</feature>
<evidence type="ECO:0000256" key="7">
    <source>
        <dbReference type="ARBA" id="ARBA00023136"/>
    </source>
</evidence>
<sequence>MIAKVDKIRILTFDDEYEKLLKELQSNGLFMLSKFDDNFLTNKQQTYLQKVSYYIELLTTKTKKEKFFKYSETTEAKFDRYEVAEKMIDEISDIHSKYEEYNKEKISIEDELSSIKPYLTLDVSIDDLNNLKGYKYFIGKIVKESFNLLKSQLENDKYIYQLLSEDNDSVYLIILVDLNNQNQIENLLIKSKFISNNFNSYDEIFDTISNKLNERLKFISEYNLEYEKRISSYAKERYILEIYYDSIFNKYLRESITANKTNKTLYIEGWIKATDISKLKSSLTNQIAYYEIEVIEKEENEIVPTATNNNKFVKPFEAITNMFSVPNSNEIDPNPTMSFWYFLIFGIMMGDIGYGILMIVLFSLFKKFKKPKGDFKDLITIFIYSGFSTIFFGILFGSFFGYTFDLFNLIGKLFGQNNWSSIVLEPITDPLPVLIVSIGIGVLHLITALIIKVIKEVKNKNYASALSNGLSWILVLVGIVLYVSISKGVGLVMAITGLVILVIFSGAKKKGIPAKVMSGFGSLYNITGYLSDVLSYSRILALSLSSAVIAFTMNMLAGMVATNFIGYLFAIVIFLIGHVFNFAMGLLSAYVHDSRLQYLEFFGKFYDGGGVIFKPLAYQFKYIDKVNKGE</sequence>
<evidence type="ECO:0000256" key="5">
    <source>
        <dbReference type="ARBA" id="ARBA00022989"/>
    </source>
</evidence>
<keyword evidence="7 8" id="KW-0472">Membrane</keyword>
<accession>A0A449BCL1</accession>
<dbReference type="STRING" id="1278311.GCA_000428705_01073"/>
<reference evidence="9 10" key="1">
    <citation type="submission" date="2019-01" db="EMBL/GenBank/DDBJ databases">
        <authorList>
            <consortium name="Pathogen Informatics"/>
        </authorList>
    </citation>
    <scope>NUCLEOTIDE SEQUENCE [LARGE SCALE GENOMIC DNA]</scope>
    <source>
        <strain evidence="9 10">NCTC10138</strain>
    </source>
</reference>
<feature type="transmembrane region" description="Helical" evidence="8">
    <location>
        <begin position="539"/>
        <end position="561"/>
    </location>
</feature>
<dbReference type="GO" id="GO:0051117">
    <property type="term" value="F:ATPase binding"/>
    <property type="evidence" value="ECO:0007669"/>
    <property type="project" value="TreeGrafter"/>
</dbReference>